<dbReference type="RefSeq" id="WP_167071587.1">
    <property type="nucleotide sequence ID" value="NZ_JAAOZC010000001.1"/>
</dbReference>
<dbReference type="Gene3D" id="2.60.120.1440">
    <property type="match status" value="1"/>
</dbReference>
<evidence type="ECO:0000313" key="2">
    <source>
        <dbReference type="EMBL" id="NIJ06862.1"/>
    </source>
</evidence>
<proteinExistence type="predicted"/>
<reference evidence="2 3" key="1">
    <citation type="submission" date="2020-03" db="EMBL/GenBank/DDBJ databases">
        <title>Genomic Encyclopedia of Type Strains, Phase III (KMG-III): the genomes of soil and plant-associated and newly described type strains.</title>
        <authorList>
            <person name="Whitman W."/>
        </authorList>
    </citation>
    <scope>NUCLEOTIDE SEQUENCE [LARGE SCALE GENOMIC DNA]</scope>
    <source>
        <strain evidence="2 3">CECT 8804</strain>
    </source>
</reference>
<sequence length="357" mass="37689">MTKASTLPGLMASALAALVFVVPGSIGSAGAAVTRIPLEAAPDQGNYLYKVQRGDTMKSIANRYLLHSKDLGILLNLNRVPDANRLVLGSTVTIPRKLLMVVPARAVLAAYRGTVTLGGDKPAKVGSVVVEGARIETGPNSSASFTLEDGSTVTLPSQSVIRIDRLRLVLASGEMQQIFRLDDGKSQYAVAPNRGPASKFEVRTPVSVSAVRGTEFRIGFAKTDASAVAEVVKDSVAVSAAGAQILVPQGFGAKSSALSVGTPIKLLPPPQVVLPIYHRPDGSLVFNIAPLEKAVRYKLQIASDQGFQDLKNEGVNEKPSIVFASSPVGAFFVRVTAYDANGLEGLPHVYPFVYNPR</sequence>
<evidence type="ECO:0000313" key="3">
    <source>
        <dbReference type="Proteomes" id="UP000727456"/>
    </source>
</evidence>
<dbReference type="Pfam" id="PF04773">
    <property type="entry name" value="FecR"/>
    <property type="match status" value="1"/>
</dbReference>
<protein>
    <submittedName>
        <fullName evidence="2">Ferric-dicitrate binding protein FerR (Iron transport regulator)</fullName>
    </submittedName>
</protein>
<dbReference type="Gene3D" id="3.10.350.10">
    <property type="entry name" value="LysM domain"/>
    <property type="match status" value="1"/>
</dbReference>
<accession>A0ABX0TMW5</accession>
<dbReference type="InterPro" id="IPR006860">
    <property type="entry name" value="FecR"/>
</dbReference>
<evidence type="ECO:0000259" key="1">
    <source>
        <dbReference type="PROSITE" id="PS51782"/>
    </source>
</evidence>
<name>A0ABX0TMW5_9SPHN</name>
<dbReference type="PROSITE" id="PS51782">
    <property type="entry name" value="LYSM"/>
    <property type="match status" value="1"/>
</dbReference>
<dbReference type="InterPro" id="IPR018392">
    <property type="entry name" value="LysM"/>
</dbReference>
<dbReference type="SMART" id="SM00257">
    <property type="entry name" value="LysM"/>
    <property type="match status" value="1"/>
</dbReference>
<dbReference type="PANTHER" id="PTHR38731">
    <property type="entry name" value="LIPL45-RELATED LIPOPROTEIN-RELATED"/>
    <property type="match status" value="1"/>
</dbReference>
<dbReference type="Pfam" id="PF01476">
    <property type="entry name" value="LysM"/>
    <property type="match status" value="1"/>
</dbReference>
<feature type="domain" description="LysM" evidence="1">
    <location>
        <begin position="47"/>
        <end position="94"/>
    </location>
</feature>
<dbReference type="EMBL" id="JAAOZC010000001">
    <property type="protein sequence ID" value="NIJ06862.1"/>
    <property type="molecule type" value="Genomic_DNA"/>
</dbReference>
<dbReference type="SUPFAM" id="SSF54106">
    <property type="entry name" value="LysM domain"/>
    <property type="match status" value="1"/>
</dbReference>
<dbReference type="Proteomes" id="UP000727456">
    <property type="component" value="Unassembled WGS sequence"/>
</dbReference>
<organism evidence="2 3">
    <name type="scientific">Sphingomonas vulcanisoli</name>
    <dbReference type="NCBI Taxonomy" id="1658060"/>
    <lineage>
        <taxon>Bacteria</taxon>
        <taxon>Pseudomonadati</taxon>
        <taxon>Pseudomonadota</taxon>
        <taxon>Alphaproteobacteria</taxon>
        <taxon>Sphingomonadales</taxon>
        <taxon>Sphingomonadaceae</taxon>
        <taxon>Sphingomonas</taxon>
    </lineage>
</organism>
<keyword evidence="3" id="KW-1185">Reference proteome</keyword>
<gene>
    <name evidence="2" type="ORF">FHS31_000444</name>
</gene>
<dbReference type="CDD" id="cd00118">
    <property type="entry name" value="LysM"/>
    <property type="match status" value="1"/>
</dbReference>
<dbReference type="InterPro" id="IPR036779">
    <property type="entry name" value="LysM_dom_sf"/>
</dbReference>
<comment type="caution">
    <text evidence="2">The sequence shown here is derived from an EMBL/GenBank/DDBJ whole genome shotgun (WGS) entry which is preliminary data.</text>
</comment>
<dbReference type="PANTHER" id="PTHR38731:SF1">
    <property type="entry name" value="FECR PROTEIN DOMAIN-CONTAINING PROTEIN"/>
    <property type="match status" value="1"/>
</dbReference>